<proteinExistence type="predicted"/>
<organism evidence="3 4">
    <name type="scientific">Trypanosoma conorhini</name>
    <dbReference type="NCBI Taxonomy" id="83891"/>
    <lineage>
        <taxon>Eukaryota</taxon>
        <taxon>Discoba</taxon>
        <taxon>Euglenozoa</taxon>
        <taxon>Kinetoplastea</taxon>
        <taxon>Metakinetoplastina</taxon>
        <taxon>Trypanosomatida</taxon>
        <taxon>Trypanosomatidae</taxon>
        <taxon>Trypanosoma</taxon>
    </lineage>
</organism>
<evidence type="ECO:0000313" key="4">
    <source>
        <dbReference type="Proteomes" id="UP000284403"/>
    </source>
</evidence>
<reference evidence="3 4" key="1">
    <citation type="journal article" date="2018" name="BMC Genomics">
        <title>Genomic comparison of Trypanosoma conorhini and Trypanosoma rangeli to Trypanosoma cruzi strains of high and low virulence.</title>
        <authorList>
            <person name="Bradwell K.R."/>
            <person name="Koparde V.N."/>
            <person name="Matveyev A.V."/>
            <person name="Serrano M.G."/>
            <person name="Alves J.M."/>
            <person name="Parikh H."/>
            <person name="Huang B."/>
            <person name="Lee V."/>
            <person name="Espinosa-Alvarez O."/>
            <person name="Ortiz P.A."/>
            <person name="Costa-Martins A.G."/>
            <person name="Teixeira M.M."/>
            <person name="Buck G.A."/>
        </authorList>
    </citation>
    <scope>NUCLEOTIDE SEQUENCE [LARGE SCALE GENOMIC DNA]</scope>
    <source>
        <strain evidence="3 4">025E</strain>
    </source>
</reference>
<dbReference type="AlphaFoldDB" id="A0A422NSX4"/>
<dbReference type="GeneID" id="40320742"/>
<feature type="coiled-coil region" evidence="1">
    <location>
        <begin position="1"/>
        <end position="79"/>
    </location>
</feature>
<protein>
    <submittedName>
        <fullName evidence="3">Uncharacterized protein</fullName>
    </submittedName>
</protein>
<feature type="coiled-coil region" evidence="1">
    <location>
        <begin position="195"/>
        <end position="232"/>
    </location>
</feature>
<keyword evidence="4" id="KW-1185">Reference proteome</keyword>
<dbReference type="Proteomes" id="UP000284403">
    <property type="component" value="Unassembled WGS sequence"/>
</dbReference>
<evidence type="ECO:0000256" key="2">
    <source>
        <dbReference type="SAM" id="MobiDB-lite"/>
    </source>
</evidence>
<evidence type="ECO:0000313" key="3">
    <source>
        <dbReference type="EMBL" id="RNF08602.1"/>
    </source>
</evidence>
<evidence type="ECO:0000256" key="1">
    <source>
        <dbReference type="SAM" id="Coils"/>
    </source>
</evidence>
<name>A0A422NSX4_9TRYP</name>
<gene>
    <name evidence="3" type="ORF">Tco025E_07131</name>
</gene>
<dbReference type="RefSeq" id="XP_029225877.1">
    <property type="nucleotide sequence ID" value="XM_029373998.1"/>
</dbReference>
<keyword evidence="1" id="KW-0175">Coiled coil</keyword>
<comment type="caution">
    <text evidence="3">The sequence shown here is derived from an EMBL/GenBank/DDBJ whole genome shotgun (WGS) entry which is preliminary data.</text>
</comment>
<sequence length="362" mass="41336">MKNVEYKLARLEEQNASLRQKLRHQENEISRLSVRESQLKETRRMPLLQKRLDAALTEREELESRLAEARGSEARLLDEVNLLRMFVKLGENPELAETARQCVNHQRIQEELKALGEQLGCIATEREEYKKRAILSCEEAEYYRAQLNASCDEKSKLETYIKKLLAEQTMPSTVAPSSGCGVVKGSSSCGVDAAAGKEKLDIDDMQQLRRSLEEERARSEALQETIDALYEQQRRQRRSGSKECRIVGPPTLSNENDDAWQGAADTSIPALRQQLAYAEGECRLVMNRWRALREQNKKLLSRIAEVELAEATGRGQLHRLSIKCEQLRRELVFVRQARSLAPHHQEEPRRDEGFKAGIGLAQ</sequence>
<dbReference type="EMBL" id="MKKU01000532">
    <property type="protein sequence ID" value="RNF08602.1"/>
    <property type="molecule type" value="Genomic_DNA"/>
</dbReference>
<accession>A0A422NSX4</accession>
<feature type="compositionally biased region" description="Basic and acidic residues" evidence="2">
    <location>
        <begin position="343"/>
        <end position="354"/>
    </location>
</feature>
<feature type="region of interest" description="Disordered" evidence="2">
    <location>
        <begin position="239"/>
        <end position="259"/>
    </location>
</feature>
<feature type="region of interest" description="Disordered" evidence="2">
    <location>
        <begin position="341"/>
        <end position="362"/>
    </location>
</feature>
<dbReference type="OrthoDB" id="241830at2759"/>